<dbReference type="InterPro" id="IPR015890">
    <property type="entry name" value="Chorismate_C"/>
</dbReference>
<dbReference type="KEGG" id="hsu:HLASF_1307"/>
<dbReference type="Gene3D" id="3.60.120.10">
    <property type="entry name" value="Anthranilate synthase"/>
    <property type="match status" value="1"/>
</dbReference>
<evidence type="ECO:0000256" key="3">
    <source>
        <dbReference type="ARBA" id="ARBA00012824"/>
    </source>
</evidence>
<evidence type="ECO:0000256" key="4">
    <source>
        <dbReference type="ARBA" id="ARBA00023235"/>
    </source>
</evidence>
<dbReference type="NCBIfam" id="TIGR00543">
    <property type="entry name" value="isochor_syn"/>
    <property type="match status" value="1"/>
</dbReference>
<dbReference type="GO" id="GO:0008909">
    <property type="term" value="F:isochorismate synthase activity"/>
    <property type="evidence" value="ECO:0007669"/>
    <property type="project" value="UniProtKB-EC"/>
</dbReference>
<dbReference type="Proteomes" id="UP000069906">
    <property type="component" value="Chromosome"/>
</dbReference>
<dbReference type="HOGENOM" id="CLU_006493_8_4_2"/>
<dbReference type="EC" id="5.4.4.2" evidence="3"/>
<dbReference type="SUPFAM" id="SSF56322">
    <property type="entry name" value="ADC synthase"/>
    <property type="match status" value="1"/>
</dbReference>
<name>A0A0F7PEP4_9EURY</name>
<evidence type="ECO:0000256" key="5">
    <source>
        <dbReference type="ARBA" id="ARBA00041564"/>
    </source>
</evidence>
<evidence type="ECO:0000313" key="8">
    <source>
        <dbReference type="Proteomes" id="UP000069906"/>
    </source>
</evidence>
<dbReference type="PATRIC" id="fig|1604004.4.peg.1372"/>
<comment type="catalytic activity">
    <reaction evidence="1">
        <text>chorismate = isochorismate</text>
        <dbReference type="Rhea" id="RHEA:18985"/>
        <dbReference type="ChEBI" id="CHEBI:29748"/>
        <dbReference type="ChEBI" id="CHEBI:29780"/>
        <dbReference type="EC" id="5.4.4.2"/>
    </reaction>
</comment>
<reference evidence="7 8" key="1">
    <citation type="journal article" date="2015" name="ISME J.">
        <title>Elemental sulfur and acetate can support life of a novel strictly anaerobic haloarchaeon.</title>
        <authorList>
            <person name="Sorokin D.Y."/>
            <person name="Kublanov I.V."/>
            <person name="Gavrilov S.N."/>
            <person name="Rojo D."/>
            <person name="Roman P."/>
            <person name="Golyshin P.N."/>
            <person name="Slepak V.Z."/>
            <person name="Smedile F."/>
            <person name="Ferrer M."/>
            <person name="Messina E."/>
            <person name="La Cono V."/>
            <person name="Yakimov M.M."/>
        </authorList>
    </citation>
    <scope>NUCLEOTIDE SEQUENCE [LARGE SCALE GENOMIC DNA]</scope>
    <source>
        <strain evidence="7 8">HSR2</strain>
    </source>
</reference>
<keyword evidence="4 7" id="KW-0413">Isomerase</keyword>
<feature type="domain" description="Chorismate-utilising enzyme C-terminal" evidence="6">
    <location>
        <begin position="181"/>
        <end position="446"/>
    </location>
</feature>
<evidence type="ECO:0000256" key="2">
    <source>
        <dbReference type="ARBA" id="ARBA00005297"/>
    </source>
</evidence>
<dbReference type="InterPro" id="IPR004561">
    <property type="entry name" value="IsoChor_synthase"/>
</dbReference>
<dbReference type="InterPro" id="IPR005801">
    <property type="entry name" value="ADC_synthase"/>
</dbReference>
<proteinExistence type="inferred from homology"/>
<dbReference type="Pfam" id="PF00425">
    <property type="entry name" value="Chorismate_bind"/>
    <property type="match status" value="1"/>
</dbReference>
<evidence type="ECO:0000259" key="6">
    <source>
        <dbReference type="Pfam" id="PF00425"/>
    </source>
</evidence>
<comment type="similarity">
    <text evidence="2">Belongs to the isochorismate synthase family.</text>
</comment>
<dbReference type="PANTHER" id="PTHR42839">
    <property type="entry name" value="ISOCHORISMATE SYNTHASE ENTC"/>
    <property type="match status" value="1"/>
</dbReference>
<evidence type="ECO:0000256" key="1">
    <source>
        <dbReference type="ARBA" id="ARBA00000799"/>
    </source>
</evidence>
<organism evidence="7 8">
    <name type="scientific">Halanaeroarchaeum sulfurireducens</name>
    <dbReference type="NCBI Taxonomy" id="1604004"/>
    <lineage>
        <taxon>Archaea</taxon>
        <taxon>Methanobacteriati</taxon>
        <taxon>Methanobacteriota</taxon>
        <taxon>Stenosarchaea group</taxon>
        <taxon>Halobacteria</taxon>
        <taxon>Halobacteriales</taxon>
        <taxon>Halobacteriaceae</taxon>
        <taxon>Halanaeroarchaeum</taxon>
    </lineage>
</organism>
<protein>
    <recommendedName>
        <fullName evidence="3">isochorismate synthase</fullName>
        <ecNumber evidence="3">5.4.4.2</ecNumber>
    </recommendedName>
    <alternativeName>
        <fullName evidence="5">Isochorismate mutase</fullName>
    </alternativeName>
</protein>
<sequence>MASRDGQDRVQTAGRLVSRSVSIPPTALRDVLRLDRPIHAAVTAPDGPTVVASGSAATATAEGADRFAGIRDTATTVYETVDDDSVPDGARPRFVGGFAFHDRHERAHPWDDFPGAWFALPSVQIVLGEDGGWITATGNRDERSPSEIVATAESVRDGLVSGGPAEETPGVSSVVRETTLEEWTEQLEGALSRIDAGDIEKVALAQTLRANLEAQFPLASVIERLGETYPDCFLFALRPGAGYTEPTHSGEQAPPVPTFFGASPERLVTKAGDTVRTGALASTVGRGDTETEDDRLADRLRTDEKFQREHRVVVESIREQLTPVARNVQTGSRTVRRLDSVQHLYTPIEATATADHVLAVVTALHPTPAVGGLPPDVALETIRNTETFDRGWYAAPVGWFDEEGDGTFAVGIRSAVGEDREATLFAGNGIVADSDPVAEWEEVQLKYEPILDALR</sequence>
<dbReference type="GeneID" id="25159470"/>
<dbReference type="PANTHER" id="PTHR42839:SF2">
    <property type="entry name" value="ISOCHORISMATE SYNTHASE ENTC"/>
    <property type="match status" value="1"/>
</dbReference>
<dbReference type="RefSeq" id="WP_050048510.1">
    <property type="nucleotide sequence ID" value="NZ_CP008874.1"/>
</dbReference>
<dbReference type="UniPathway" id="UPA00035">
    <property type="reaction ID" value="UER00040"/>
</dbReference>
<dbReference type="GO" id="GO:0000162">
    <property type="term" value="P:L-tryptophan biosynthetic process"/>
    <property type="evidence" value="ECO:0007669"/>
    <property type="project" value="UniProtKB-UniPathway"/>
</dbReference>
<dbReference type="EMBL" id="CP008874">
    <property type="protein sequence ID" value="AKH97793.1"/>
    <property type="molecule type" value="Genomic_DNA"/>
</dbReference>
<dbReference type="AlphaFoldDB" id="A0A0F7PEP4"/>
<accession>A0A0F7PEP4</accession>
<evidence type="ECO:0000313" key="7">
    <source>
        <dbReference type="EMBL" id="AKH97793.1"/>
    </source>
</evidence>
<keyword evidence="8" id="KW-1185">Reference proteome</keyword>
<dbReference type="OrthoDB" id="195185at2157"/>
<gene>
    <name evidence="7" type="primary">menF</name>
    <name evidence="7" type="ORF">HLASF_1307</name>
</gene>